<dbReference type="AlphaFoldDB" id="A0A9E6STU2"/>
<dbReference type="Proteomes" id="UP000636394">
    <property type="component" value="Unassembled WGS sequence"/>
</dbReference>
<feature type="compositionally biased region" description="Polar residues" evidence="1">
    <location>
        <begin position="596"/>
        <end position="606"/>
    </location>
</feature>
<dbReference type="Gene3D" id="1.25.40.10">
    <property type="entry name" value="Tetratricopeptide repeat domain"/>
    <property type="match status" value="1"/>
</dbReference>
<dbReference type="EMBL" id="WPCR01000008">
    <property type="protein sequence ID" value="NHM14492.1"/>
    <property type="molecule type" value="Genomic_DNA"/>
</dbReference>
<dbReference type="Gene3D" id="1.10.10.10">
    <property type="entry name" value="Winged helix-like DNA-binding domain superfamily/Winged helix DNA-binding domain"/>
    <property type="match status" value="1"/>
</dbReference>
<feature type="compositionally biased region" description="Basic residues" evidence="1">
    <location>
        <begin position="577"/>
        <end position="587"/>
    </location>
</feature>
<protein>
    <submittedName>
        <fullName evidence="4">Bacterial transcriptional activator domain-containing protein</fullName>
    </submittedName>
    <submittedName>
        <fullName evidence="3">SARP family transcriptional regulator</fullName>
    </submittedName>
</protein>
<reference evidence="4" key="2">
    <citation type="submission" date="2021-04" db="EMBL/GenBank/DDBJ databases">
        <title>Novel species in family Eggerthellaceae.</title>
        <authorList>
            <person name="Zhang G."/>
        </authorList>
    </citation>
    <scope>NUCLEOTIDE SEQUENCE</scope>
    <source>
        <strain evidence="4">Zg-886</strain>
    </source>
</reference>
<proteinExistence type="predicted"/>
<dbReference type="InterPro" id="IPR016032">
    <property type="entry name" value="Sig_transdc_resp-reg_C-effctor"/>
</dbReference>
<dbReference type="InterPro" id="IPR027417">
    <property type="entry name" value="P-loop_NTPase"/>
</dbReference>
<dbReference type="InterPro" id="IPR005158">
    <property type="entry name" value="BTAD"/>
</dbReference>
<keyword evidence="5" id="KW-1185">Reference proteome</keyword>
<dbReference type="InterPro" id="IPR036388">
    <property type="entry name" value="WH-like_DNA-bd_sf"/>
</dbReference>
<dbReference type="GO" id="GO:0006355">
    <property type="term" value="P:regulation of DNA-templated transcription"/>
    <property type="evidence" value="ECO:0007669"/>
    <property type="project" value="InterPro"/>
</dbReference>
<evidence type="ECO:0000259" key="2">
    <source>
        <dbReference type="SMART" id="SM01043"/>
    </source>
</evidence>
<evidence type="ECO:0000313" key="6">
    <source>
        <dbReference type="Proteomes" id="UP000671910"/>
    </source>
</evidence>
<dbReference type="KEGG" id="ebz:J7S26_05195"/>
<feature type="region of interest" description="Disordered" evidence="1">
    <location>
        <begin position="577"/>
        <end position="606"/>
    </location>
</feature>
<dbReference type="InterPro" id="IPR011990">
    <property type="entry name" value="TPR-like_helical_dom_sf"/>
</dbReference>
<name>A0A9E6STU2_9ACTN</name>
<dbReference type="SUPFAM" id="SSF48452">
    <property type="entry name" value="TPR-like"/>
    <property type="match status" value="1"/>
</dbReference>
<evidence type="ECO:0000313" key="5">
    <source>
        <dbReference type="Proteomes" id="UP000636394"/>
    </source>
</evidence>
<dbReference type="SMART" id="SM01043">
    <property type="entry name" value="BTAD"/>
    <property type="match status" value="1"/>
</dbReference>
<accession>A0A9E6STU2</accession>
<dbReference type="Pfam" id="PF03704">
    <property type="entry name" value="BTAD"/>
    <property type="match status" value="1"/>
</dbReference>
<dbReference type="RefSeq" id="WP_166339785.1">
    <property type="nucleotide sequence ID" value="NZ_CP072829.1"/>
</dbReference>
<dbReference type="EMBL" id="CP072829">
    <property type="protein sequence ID" value="QTU83783.1"/>
    <property type="molecule type" value="Genomic_DNA"/>
</dbReference>
<dbReference type="InterPro" id="IPR051677">
    <property type="entry name" value="AfsR-DnrI-RedD_regulator"/>
</dbReference>
<reference evidence="3 5" key="1">
    <citation type="submission" date="2019-11" db="EMBL/GenBank/DDBJ databases">
        <title>Eggerthellaceae novel genus isolated from the rectal contents of marmort.</title>
        <authorList>
            <person name="Zhang G."/>
        </authorList>
    </citation>
    <scope>NUCLEOTIDE SEQUENCE [LARGE SCALE GENOMIC DNA]</scope>
    <source>
        <strain evidence="5">zg-886</strain>
        <strain evidence="3">Zg-886</strain>
    </source>
</reference>
<organism evidence="4 6">
    <name type="scientific">Xiamenia xianingshaonis</name>
    <dbReference type="NCBI Taxonomy" id="2682776"/>
    <lineage>
        <taxon>Bacteria</taxon>
        <taxon>Bacillati</taxon>
        <taxon>Actinomycetota</taxon>
        <taxon>Coriobacteriia</taxon>
        <taxon>Eggerthellales</taxon>
        <taxon>Eggerthellaceae</taxon>
        <taxon>Xiamenia</taxon>
    </lineage>
</organism>
<dbReference type="PANTHER" id="PTHR35807">
    <property type="entry name" value="TRANSCRIPTIONAL REGULATOR REDD-RELATED"/>
    <property type="match status" value="1"/>
</dbReference>
<dbReference type="GO" id="GO:0003677">
    <property type="term" value="F:DNA binding"/>
    <property type="evidence" value="ECO:0007669"/>
    <property type="project" value="InterPro"/>
</dbReference>
<evidence type="ECO:0000313" key="3">
    <source>
        <dbReference type="EMBL" id="NHM14492.1"/>
    </source>
</evidence>
<dbReference type="Proteomes" id="UP000671910">
    <property type="component" value="Chromosome"/>
</dbReference>
<evidence type="ECO:0000256" key="1">
    <source>
        <dbReference type="SAM" id="MobiDB-lite"/>
    </source>
</evidence>
<evidence type="ECO:0000313" key="4">
    <source>
        <dbReference type="EMBL" id="QTU83783.1"/>
    </source>
</evidence>
<gene>
    <name evidence="3" type="ORF">GMI68_06905</name>
    <name evidence="4" type="ORF">J7S26_05195</name>
</gene>
<feature type="domain" description="Bacterial transcriptional activator" evidence="2">
    <location>
        <begin position="713"/>
        <end position="856"/>
    </location>
</feature>
<sequence>MPNFLLNAACNGSRPRRVPVLERFVSRPALIARLMRERHVARFIVAPPGFGKTSVALEYAETVFRFESVFWIDGSSPCFLRDLDKGILAATLLSRSRGELLMVIDDVPLLDLERSEALSREIDAVLDSGGEALLTCVPAHDGFERHRDRILLHSRDLLLTDDECDEMRTPQDRKRRPAGDIGETRRVAAVAWHSPAEPEPEPHMLADALREDMPASVKACLFALLALVEGSLADVRAAVGCTDEDLAHLELYYSYAGINSRLDAFKALDVEPTALAAAFSAHLASIAQATRFDEGELLRQIADLLLQRRKPERACGLMRTLAPKRLRASWLHERAAALMDAGCLQAPNELYESLGKEALRIEPGLALPQAIRLLLLEDPAEALPLARRAMGIGGASVTSKVVATLVAARCLTGSDRDQALDQARSLVPSQMEAPGRRGWPESEPLSQESLHALVALVASPEASPAAKIRLLSQLADGQAPRSVVMAATAAVLGGMDPASRLDDKQALRRIGAAIGAGAHVPIERDPTLFEGLAAGAFDRMSAAWGLAETVWDEAWIDQAHRMEDSLYAQRASWSSARRRSTGRRSGKASKAGSWNAERQSSATGTPGNVEKLRVKLFGGLEVYRGRNRIDPMLFRRRNVRVLLALLVLNHGREISRDRLIRQMWPNSSPDCGRRNFYSVWSLLKQALSTEPHRCPYLIRQQLGVRLDATLLESDAMEHEQLCQRLLFESPDATCWADLYQRVASSFSEDLLPGEGHSPALNALRREYRTKLADAMASASMRLLEAGRCQEALWFARDAHQWDAAREDLCGALMRCQIAAGQRTAAIETYHDCRRRLADELGIDPSMETMQLYNQVIEAEEAYQ</sequence>
<dbReference type="SUPFAM" id="SSF46894">
    <property type="entry name" value="C-terminal effector domain of the bipartite response regulators"/>
    <property type="match status" value="1"/>
</dbReference>
<dbReference type="SUPFAM" id="SSF52540">
    <property type="entry name" value="P-loop containing nucleoside triphosphate hydrolases"/>
    <property type="match status" value="1"/>
</dbReference>